<keyword evidence="4" id="KW-1185">Reference proteome</keyword>
<evidence type="ECO:0000313" key="3">
    <source>
        <dbReference type="EMBL" id="GEM49370.1"/>
    </source>
</evidence>
<dbReference type="SUPFAM" id="SSF47413">
    <property type="entry name" value="lambda repressor-like DNA-binding domains"/>
    <property type="match status" value="1"/>
</dbReference>
<dbReference type="CDD" id="cd00093">
    <property type="entry name" value="HTH_XRE"/>
    <property type="match status" value="1"/>
</dbReference>
<keyword evidence="1" id="KW-0238">DNA-binding</keyword>
<accession>A0A511N995</accession>
<dbReference type="InterPro" id="IPR001387">
    <property type="entry name" value="Cro/C1-type_HTH"/>
</dbReference>
<dbReference type="SMART" id="SM00530">
    <property type="entry name" value="HTH_XRE"/>
    <property type="match status" value="1"/>
</dbReference>
<gene>
    <name evidence="3" type="ORF">DC3_50050</name>
</gene>
<sequence>MVVKQRAPSQPLYNRIAVLRAERGLSRADLAAAIGVNTQSVGFIERGDYGPSLELALKIAAVFELPVEAIFSLQPLTPLSAQVYSTRKEPT</sequence>
<dbReference type="RefSeq" id="WP_146889805.1">
    <property type="nucleotide sequence ID" value="NZ_BJXB01000033.1"/>
</dbReference>
<dbReference type="PANTHER" id="PTHR46558">
    <property type="entry name" value="TRACRIPTIONAL REGULATORY PROTEIN-RELATED-RELATED"/>
    <property type="match status" value="1"/>
</dbReference>
<evidence type="ECO:0000256" key="1">
    <source>
        <dbReference type="ARBA" id="ARBA00023125"/>
    </source>
</evidence>
<organism evidence="3 4">
    <name type="scientific">Deinococcus cellulosilyticus (strain DSM 18568 / NBRC 106333 / KACC 11606 / 5516J-15)</name>
    <dbReference type="NCBI Taxonomy" id="1223518"/>
    <lineage>
        <taxon>Bacteria</taxon>
        <taxon>Thermotogati</taxon>
        <taxon>Deinococcota</taxon>
        <taxon>Deinococci</taxon>
        <taxon>Deinococcales</taxon>
        <taxon>Deinococcaceae</taxon>
        <taxon>Deinococcus</taxon>
    </lineage>
</organism>
<dbReference type="Pfam" id="PF01381">
    <property type="entry name" value="HTH_3"/>
    <property type="match status" value="1"/>
</dbReference>
<dbReference type="PROSITE" id="PS50943">
    <property type="entry name" value="HTH_CROC1"/>
    <property type="match status" value="1"/>
</dbReference>
<dbReference type="GO" id="GO:0003677">
    <property type="term" value="F:DNA binding"/>
    <property type="evidence" value="ECO:0007669"/>
    <property type="project" value="UniProtKB-KW"/>
</dbReference>
<dbReference type="Gene3D" id="1.10.260.40">
    <property type="entry name" value="lambda repressor-like DNA-binding domains"/>
    <property type="match status" value="1"/>
</dbReference>
<protein>
    <submittedName>
        <fullName evidence="3">Transcriptional regulator</fullName>
    </submittedName>
</protein>
<reference evidence="3 4" key="1">
    <citation type="submission" date="2019-07" db="EMBL/GenBank/DDBJ databases">
        <title>Whole genome shotgun sequence of Deinococcus cellulosilyticus NBRC 106333.</title>
        <authorList>
            <person name="Hosoyama A."/>
            <person name="Uohara A."/>
            <person name="Ohji S."/>
            <person name="Ichikawa N."/>
        </authorList>
    </citation>
    <scope>NUCLEOTIDE SEQUENCE [LARGE SCALE GENOMIC DNA]</scope>
    <source>
        <strain evidence="3 4">NBRC 106333</strain>
    </source>
</reference>
<proteinExistence type="predicted"/>
<dbReference type="PANTHER" id="PTHR46558:SF4">
    <property type="entry name" value="DNA-BIDING PHAGE PROTEIN"/>
    <property type="match status" value="1"/>
</dbReference>
<feature type="domain" description="HTH cro/C1-type" evidence="2">
    <location>
        <begin position="16"/>
        <end position="70"/>
    </location>
</feature>
<dbReference type="AlphaFoldDB" id="A0A511N995"/>
<dbReference type="Proteomes" id="UP000321306">
    <property type="component" value="Unassembled WGS sequence"/>
</dbReference>
<dbReference type="InterPro" id="IPR010982">
    <property type="entry name" value="Lambda_DNA-bd_dom_sf"/>
</dbReference>
<evidence type="ECO:0000259" key="2">
    <source>
        <dbReference type="PROSITE" id="PS50943"/>
    </source>
</evidence>
<dbReference type="EMBL" id="BJXB01000033">
    <property type="protein sequence ID" value="GEM49370.1"/>
    <property type="molecule type" value="Genomic_DNA"/>
</dbReference>
<name>A0A511N995_DEIC1</name>
<evidence type="ECO:0000313" key="4">
    <source>
        <dbReference type="Proteomes" id="UP000321306"/>
    </source>
</evidence>
<dbReference type="OrthoDB" id="9808239at2"/>
<comment type="caution">
    <text evidence="3">The sequence shown here is derived from an EMBL/GenBank/DDBJ whole genome shotgun (WGS) entry which is preliminary data.</text>
</comment>